<feature type="compositionally biased region" description="Low complexity" evidence="11">
    <location>
        <begin position="28"/>
        <end position="37"/>
    </location>
</feature>
<keyword evidence="13" id="KW-0328">Glycosyltransferase</keyword>
<dbReference type="GO" id="GO:0000032">
    <property type="term" value="P:cell wall mannoprotein biosynthetic process"/>
    <property type="evidence" value="ECO:0007669"/>
    <property type="project" value="TreeGrafter"/>
</dbReference>
<keyword evidence="5" id="KW-0735">Signal-anchor</keyword>
<keyword evidence="3 10" id="KW-0812">Transmembrane</keyword>
<feature type="region of interest" description="Disordered" evidence="11">
    <location>
        <begin position="1"/>
        <end position="42"/>
    </location>
</feature>
<evidence type="ECO:0000313" key="14">
    <source>
        <dbReference type="Proteomes" id="UP000019804"/>
    </source>
</evidence>
<dbReference type="InterPro" id="IPR052086">
    <property type="entry name" value="Mannan_Polymerase_Subunit"/>
</dbReference>
<feature type="repeat" description="Solcar" evidence="10">
    <location>
        <begin position="256"/>
        <end position="349"/>
    </location>
</feature>
<feature type="transmembrane region" description="Helical" evidence="12">
    <location>
        <begin position="220"/>
        <end position="240"/>
    </location>
</feature>
<keyword evidence="7" id="KW-0333">Golgi apparatus</keyword>
<name>A0A017SLL0_ASPRC</name>
<dbReference type="Gene3D" id="3.90.550.10">
    <property type="entry name" value="Spore Coat Polysaccharide Biosynthesis Protein SpsA, Chain A"/>
    <property type="match status" value="1"/>
</dbReference>
<keyword evidence="4" id="KW-0496">Mitochondrion</keyword>
<dbReference type="SUPFAM" id="SSF53448">
    <property type="entry name" value="Nucleotide-diphospho-sugar transferases"/>
    <property type="match status" value="1"/>
</dbReference>
<gene>
    <name evidence="13" type="ORF">EURHEDRAFT_473395</name>
</gene>
<evidence type="ECO:0000256" key="11">
    <source>
        <dbReference type="SAM" id="MobiDB-lite"/>
    </source>
</evidence>
<dbReference type="Pfam" id="PF03452">
    <property type="entry name" value="Anp1"/>
    <property type="match status" value="1"/>
</dbReference>
<dbReference type="GeneID" id="63700493"/>
<evidence type="ECO:0000256" key="5">
    <source>
        <dbReference type="ARBA" id="ARBA00022968"/>
    </source>
</evidence>
<evidence type="ECO:0000313" key="13">
    <source>
        <dbReference type="EMBL" id="EYE97509.1"/>
    </source>
</evidence>
<keyword evidence="8 10" id="KW-0472">Membrane</keyword>
<comment type="subcellular location">
    <subcellularLocation>
        <location evidence="2">Golgi apparatus membrane</location>
        <topology evidence="2">Single-pass type II membrane protein</topology>
    </subcellularLocation>
    <subcellularLocation>
        <location evidence="1">Membrane</location>
        <topology evidence="1">Multi-pass membrane protein</topology>
    </subcellularLocation>
</comment>
<evidence type="ECO:0000256" key="6">
    <source>
        <dbReference type="ARBA" id="ARBA00022989"/>
    </source>
</evidence>
<evidence type="ECO:0000256" key="3">
    <source>
        <dbReference type="ARBA" id="ARBA00022692"/>
    </source>
</evidence>
<dbReference type="Gene3D" id="1.50.40.10">
    <property type="entry name" value="Mitochondrial carrier domain"/>
    <property type="match status" value="1"/>
</dbReference>
<dbReference type="STRING" id="1388766.A0A017SLL0"/>
<dbReference type="SUPFAM" id="SSF103506">
    <property type="entry name" value="Mitochondrial carrier"/>
    <property type="match status" value="1"/>
</dbReference>
<keyword evidence="13" id="KW-0808">Transferase</keyword>
<proteinExistence type="inferred from homology"/>
<dbReference type="FunFam" id="3.90.550.10:FF:000017">
    <property type="entry name" value="Mannan polymerase II complex ANP1 subunit"/>
    <property type="match status" value="1"/>
</dbReference>
<dbReference type="GO" id="GO:0006487">
    <property type="term" value="P:protein N-linked glycosylation"/>
    <property type="evidence" value="ECO:0007669"/>
    <property type="project" value="TreeGrafter"/>
</dbReference>
<dbReference type="Pfam" id="PF00153">
    <property type="entry name" value="Mito_carr"/>
    <property type="match status" value="3"/>
</dbReference>
<dbReference type="InterPro" id="IPR023395">
    <property type="entry name" value="MCP_dom_sf"/>
</dbReference>
<dbReference type="RefSeq" id="XP_040641197.1">
    <property type="nucleotide sequence ID" value="XM_040785369.1"/>
</dbReference>
<dbReference type="Proteomes" id="UP000019804">
    <property type="component" value="Unassembled WGS sequence"/>
</dbReference>
<dbReference type="HOGENOM" id="CLU_021689_0_0_1"/>
<evidence type="ECO:0000256" key="12">
    <source>
        <dbReference type="SAM" id="Phobius"/>
    </source>
</evidence>
<feature type="region of interest" description="Disordered" evidence="11">
    <location>
        <begin position="401"/>
        <end position="443"/>
    </location>
</feature>
<keyword evidence="14" id="KW-1185">Reference proteome</keyword>
<dbReference type="PANTHER" id="PTHR43083">
    <property type="entry name" value="MANNAN POLYMERASE II"/>
    <property type="match status" value="1"/>
</dbReference>
<dbReference type="EMBL" id="KK088415">
    <property type="protein sequence ID" value="EYE97509.1"/>
    <property type="molecule type" value="Genomic_DNA"/>
</dbReference>
<keyword evidence="4" id="KW-0999">Mitochondrion inner membrane</keyword>
<dbReference type="GO" id="GO:0000136">
    <property type="term" value="C:mannan polymerase complex"/>
    <property type="evidence" value="ECO:0007669"/>
    <property type="project" value="TreeGrafter"/>
</dbReference>
<evidence type="ECO:0000256" key="2">
    <source>
        <dbReference type="ARBA" id="ARBA00004323"/>
    </source>
</evidence>
<keyword evidence="6 12" id="KW-1133">Transmembrane helix</keyword>
<feature type="compositionally biased region" description="Polar residues" evidence="11">
    <location>
        <begin position="1"/>
        <end position="24"/>
    </location>
</feature>
<feature type="transmembrane region" description="Helical" evidence="12">
    <location>
        <begin position="260"/>
        <end position="277"/>
    </location>
</feature>
<dbReference type="InterPro" id="IPR018108">
    <property type="entry name" value="MCP_transmembrane"/>
</dbReference>
<dbReference type="AlphaFoldDB" id="A0A017SLL0"/>
<feature type="compositionally biased region" description="Basic and acidic residues" evidence="11">
    <location>
        <begin position="553"/>
        <end position="568"/>
    </location>
</feature>
<feature type="repeat" description="Solcar" evidence="10">
    <location>
        <begin position="159"/>
        <end position="248"/>
    </location>
</feature>
<evidence type="ECO:0000256" key="4">
    <source>
        <dbReference type="ARBA" id="ARBA00022792"/>
    </source>
</evidence>
<protein>
    <submittedName>
        <fullName evidence="13">Alpha-1,6 mannosyltransferase subunit</fullName>
    </submittedName>
</protein>
<sequence>MSSTQPPLATATTSGMAGQPNSILAATGGDSNNSNGNTVAPKAQSKENYKGFVAGVFSGIAKLSVGHPFDTVKVRLQTCSDGQFKGPLDCVLRTIRIEGVSGLYKGATPPLVGWMVMDSVMLGSLTLYRRLLLEHVFSNLHTRALTPFNRGSQSDMRTLPSFGHGIAGIMAGTTVSFIAAPVEHIKARLQIQYAAEKSQRMYSGPVNCLRKLMRTHGISGVYRGLCATIFFRSFFFFWWGSYDVLTRWFNEHTKLSAPAVNFWAGGISAQIFWMTSYPSDVVKQRLMTDPMGGALNDGERQFPRWKDAARAIYQERGWRGYWRGFVPCFLRAFPANAMALVAFEGVMRSKPPTNPNLHSFCTFIFPLDTMAVVTRRRTNPITLVLAALLAFGFITFLLSPSSSTPSASTASDDTSSQSRKEDVAENPLSPPTKPFLRSQPARDDGYRAPPPVVHYNLNSLTSTSASAKSGERILILTPLSRFYQEYWDNVVRLSYPHELISIGFIAPSTKDGNAAVAALEKAISKTQSGPVDSRFASISILRQDFEPPLTSQNEKERHKMENQKARRESMSRARNSLVFTTIGPSTSWVLWLDADIIETPSTLIQDLTSHNQPIIVPNCYQRYYNKDKKKMDVRPYDYNSWVDSGTAQALAAELGPDEIILEGYGEMATYRTLMAHLADVENPDPERIMPLDGVGGTALMVKADVHRDGAMFPAFPFYHLVETEGFAKMAKRLGYSIFGLPEYFVYHYNE</sequence>
<evidence type="ECO:0000256" key="8">
    <source>
        <dbReference type="ARBA" id="ARBA00023136"/>
    </source>
</evidence>
<dbReference type="GO" id="GO:0000009">
    <property type="term" value="F:alpha-1,6-mannosyltransferase activity"/>
    <property type="evidence" value="ECO:0007669"/>
    <property type="project" value="TreeGrafter"/>
</dbReference>
<dbReference type="InterPro" id="IPR029044">
    <property type="entry name" value="Nucleotide-diphossugar_trans"/>
</dbReference>
<organism evidence="13 14">
    <name type="scientific">Aspergillus ruber (strain CBS 135680)</name>
    <dbReference type="NCBI Taxonomy" id="1388766"/>
    <lineage>
        <taxon>Eukaryota</taxon>
        <taxon>Fungi</taxon>
        <taxon>Dikarya</taxon>
        <taxon>Ascomycota</taxon>
        <taxon>Pezizomycotina</taxon>
        <taxon>Eurotiomycetes</taxon>
        <taxon>Eurotiomycetidae</taxon>
        <taxon>Eurotiales</taxon>
        <taxon>Aspergillaceae</taxon>
        <taxon>Aspergillus</taxon>
        <taxon>Aspergillus subgen. Aspergillus</taxon>
    </lineage>
</organism>
<evidence type="ECO:0000256" key="1">
    <source>
        <dbReference type="ARBA" id="ARBA00004141"/>
    </source>
</evidence>
<evidence type="ECO:0000256" key="7">
    <source>
        <dbReference type="ARBA" id="ARBA00023034"/>
    </source>
</evidence>
<feature type="region of interest" description="Disordered" evidence="11">
    <location>
        <begin position="547"/>
        <end position="568"/>
    </location>
</feature>
<dbReference type="PROSITE" id="PS50920">
    <property type="entry name" value="SOLCAR"/>
    <property type="match status" value="3"/>
</dbReference>
<dbReference type="PANTHER" id="PTHR43083:SF6">
    <property type="entry name" value="MANNAN POLYMERASE COMPLEXES SUBUNIT MNN9"/>
    <property type="match status" value="1"/>
</dbReference>
<evidence type="ECO:0000256" key="9">
    <source>
        <dbReference type="ARBA" id="ARBA00037964"/>
    </source>
</evidence>
<feature type="compositionally biased region" description="Low complexity" evidence="11">
    <location>
        <begin position="401"/>
        <end position="416"/>
    </location>
</feature>
<dbReference type="OrthoDB" id="2405412at2759"/>
<comment type="similarity">
    <text evidence="9">Belongs to the ANP1/MMN9/VAN1 family.</text>
</comment>
<reference evidence="14" key="1">
    <citation type="journal article" date="2014" name="Nat. Commun.">
        <title>Genomic adaptations of the halophilic Dead Sea filamentous fungus Eurotium rubrum.</title>
        <authorList>
            <person name="Kis-Papo T."/>
            <person name="Weig A.R."/>
            <person name="Riley R."/>
            <person name="Persoh D."/>
            <person name="Salamov A."/>
            <person name="Sun H."/>
            <person name="Lipzen A."/>
            <person name="Wasser S.P."/>
            <person name="Rambold G."/>
            <person name="Grigoriev I.V."/>
            <person name="Nevo E."/>
        </authorList>
    </citation>
    <scope>NUCLEOTIDE SEQUENCE [LARGE SCALE GENOMIC DNA]</scope>
    <source>
        <strain evidence="14">CBS 135680</strain>
    </source>
</reference>
<evidence type="ECO:0000256" key="10">
    <source>
        <dbReference type="PROSITE-ProRule" id="PRU00282"/>
    </source>
</evidence>
<accession>A0A017SLL0</accession>
<feature type="repeat" description="Solcar" evidence="10">
    <location>
        <begin position="46"/>
        <end position="131"/>
    </location>
</feature>
<feature type="transmembrane region" description="Helical" evidence="12">
    <location>
        <begin position="381"/>
        <end position="399"/>
    </location>
</feature>